<feature type="compositionally biased region" description="Low complexity" evidence="1">
    <location>
        <begin position="1"/>
        <end position="21"/>
    </location>
</feature>
<sequence length="920" mass="101471">MASDSLLLPSPSSSFPPNSLPGAKPEQPSAGFENPCRLSRSRSCFPHLARASRSVLSIIWKSRKKSFSNEQDSPEKATLSSKSDDDDVATSQSHLIHLDEPKVLASTKGSSDHGGKSVADEEENASRTPGVIARLMGLDCIPTSDISEPHLTPFNGSDTLEDEKNQNEGFEMHINDSAYCVNVRGGIYSVRPEWKSQKMPISLIQRFQIETLPPRSPKTISIVNDKLLSPVKNLGFISSKNAAHIIEVATKILESELHSRSMHGVQSLKSPMNPSKVHDSYAIIAIPKKISMFTESSEKIAERGSSGSLTGQTLKRSPKGSRECTLSKSYQKSDKAHPSCGKSEGKPISVATQTKAIYQKRIKRNVNDPLVLKGKEGYSFGKPSKSLLNDKKNNQHKRVPTIAGTSVPRENNQKKNQASADKKLALSSLISGQQGLKNLPKDASSENNKILCNLPGDARVGCIKKGHDFADPEKDGMASGPKNFPRKKRLVEHNSSIRCRSNYVIPIGKHGKQTQHNVVMDEHSRWHDDNTQNCRDVVSFTFTSPLRKPMSGSQACNLEVKSLDKKEYSNYPCEAAVGLDNGVLPYNKPNVIKGDNLGILLERKLQELTSGAQSPYRRIVKGGNALRYTSNLDGSAYAFNVKSSATAQNNTELLFTSFNDDLSGNLDSGSFTSDQAECMSHKLEEPNRVEHHSSNVDEESEYQDDGSHGKIGFHSSCFKLIIFLSIGAIYYTFAGSKIGASSSCMQVEDMVDWNCMNKALAMEPEEFSHADASSMHGAVMPETSIGHSNLCRQEMDKLEETRTCTTCDEEEKSHRIRRKLLFDSVNECLDFKCSHYFRARSSSLMRGAAIATKELAEEVYKEITGWRSIGDWMVDELVHKDMSTHLGSWSCFEMEESEVGVEIESAVLSSLLNEIVADFP</sequence>
<evidence type="ECO:0000313" key="4">
    <source>
        <dbReference type="EMBL" id="WOK94692.1"/>
    </source>
</evidence>
<keyword evidence="5" id="KW-1185">Reference proteome</keyword>
<evidence type="ECO:0000259" key="3">
    <source>
        <dbReference type="Pfam" id="PF14383"/>
    </source>
</evidence>
<dbReference type="InterPro" id="IPR025486">
    <property type="entry name" value="DUF4378"/>
</dbReference>
<feature type="region of interest" description="Disordered" evidence="1">
    <location>
        <begin position="64"/>
        <end position="129"/>
    </location>
</feature>
<dbReference type="AlphaFoldDB" id="A0AAQ3JRJ2"/>
<evidence type="ECO:0008006" key="6">
    <source>
        <dbReference type="Google" id="ProtNLM"/>
    </source>
</evidence>
<proteinExistence type="predicted"/>
<evidence type="ECO:0000313" key="5">
    <source>
        <dbReference type="Proteomes" id="UP001327560"/>
    </source>
</evidence>
<feature type="domain" description="DUF3741" evidence="3">
    <location>
        <begin position="117"/>
        <end position="146"/>
    </location>
</feature>
<dbReference type="Proteomes" id="UP001327560">
    <property type="component" value="Chromosome 1"/>
</dbReference>
<feature type="domain" description="DUF4378" evidence="2">
    <location>
        <begin position="796"/>
        <end position="914"/>
    </location>
</feature>
<reference evidence="4 5" key="1">
    <citation type="submission" date="2023-10" db="EMBL/GenBank/DDBJ databases">
        <title>Chromosome-scale genome assembly provides insights into flower coloration mechanisms of Canna indica.</title>
        <authorList>
            <person name="Li C."/>
        </authorList>
    </citation>
    <scope>NUCLEOTIDE SEQUENCE [LARGE SCALE GENOMIC DNA]</scope>
    <source>
        <tissue evidence="4">Flower</tissue>
    </source>
</reference>
<organism evidence="4 5">
    <name type="scientific">Canna indica</name>
    <name type="common">Indian-shot</name>
    <dbReference type="NCBI Taxonomy" id="4628"/>
    <lineage>
        <taxon>Eukaryota</taxon>
        <taxon>Viridiplantae</taxon>
        <taxon>Streptophyta</taxon>
        <taxon>Embryophyta</taxon>
        <taxon>Tracheophyta</taxon>
        <taxon>Spermatophyta</taxon>
        <taxon>Magnoliopsida</taxon>
        <taxon>Liliopsida</taxon>
        <taxon>Zingiberales</taxon>
        <taxon>Cannaceae</taxon>
        <taxon>Canna</taxon>
    </lineage>
</organism>
<dbReference type="EMBL" id="CP136890">
    <property type="protein sequence ID" value="WOK94692.1"/>
    <property type="molecule type" value="Genomic_DNA"/>
</dbReference>
<evidence type="ECO:0000259" key="2">
    <source>
        <dbReference type="Pfam" id="PF14309"/>
    </source>
</evidence>
<evidence type="ECO:0000256" key="1">
    <source>
        <dbReference type="SAM" id="MobiDB-lite"/>
    </source>
</evidence>
<dbReference type="Pfam" id="PF14309">
    <property type="entry name" value="DUF4378"/>
    <property type="match status" value="1"/>
</dbReference>
<feature type="region of interest" description="Disordered" evidence="1">
    <location>
        <begin position="1"/>
        <end position="36"/>
    </location>
</feature>
<feature type="compositionally biased region" description="Basic and acidic residues" evidence="1">
    <location>
        <begin position="110"/>
        <end position="119"/>
    </location>
</feature>
<dbReference type="Pfam" id="PF14383">
    <property type="entry name" value="VARLMGL"/>
    <property type="match status" value="1"/>
</dbReference>
<dbReference type="PANTHER" id="PTHR21726:SF29">
    <property type="entry name" value="EXPRESSED PROTEIN"/>
    <property type="match status" value="1"/>
</dbReference>
<gene>
    <name evidence="4" type="ORF">Cni_G03397</name>
</gene>
<feature type="compositionally biased region" description="Polar residues" evidence="1">
    <location>
        <begin position="305"/>
        <end position="315"/>
    </location>
</feature>
<feature type="region of interest" description="Disordered" evidence="1">
    <location>
        <begin position="301"/>
        <end position="347"/>
    </location>
</feature>
<dbReference type="PANTHER" id="PTHR21726">
    <property type="entry name" value="PHOSPHATIDYLINOSITOL N-ACETYLGLUCOSAMINYLTRANSFERASE SUBUNIT P DOWN SYNDROME CRITICAL REGION PROTEIN 5 -RELATED"/>
    <property type="match status" value="1"/>
</dbReference>
<dbReference type="InterPro" id="IPR032795">
    <property type="entry name" value="DUF3741-assoc"/>
</dbReference>
<accession>A0AAQ3JRJ2</accession>
<protein>
    <recommendedName>
        <fullName evidence="6">DUF4378 domain-containing protein</fullName>
    </recommendedName>
</protein>
<name>A0AAQ3JRJ2_9LILI</name>